<dbReference type="EMBL" id="KI392798">
    <property type="protein sequence ID" value="ERN10733.1"/>
    <property type="molecule type" value="Genomic_DNA"/>
</dbReference>
<evidence type="ECO:0000313" key="3">
    <source>
        <dbReference type="Proteomes" id="UP000017836"/>
    </source>
</evidence>
<organism evidence="2 3">
    <name type="scientific">Amborella trichopoda</name>
    <dbReference type="NCBI Taxonomy" id="13333"/>
    <lineage>
        <taxon>Eukaryota</taxon>
        <taxon>Viridiplantae</taxon>
        <taxon>Streptophyta</taxon>
        <taxon>Embryophyta</taxon>
        <taxon>Tracheophyta</taxon>
        <taxon>Spermatophyta</taxon>
        <taxon>Magnoliopsida</taxon>
        <taxon>Amborellales</taxon>
        <taxon>Amborellaceae</taxon>
        <taxon>Amborella</taxon>
    </lineage>
</organism>
<reference evidence="3" key="1">
    <citation type="journal article" date="2013" name="Science">
        <title>The Amborella genome and the evolution of flowering plants.</title>
        <authorList>
            <consortium name="Amborella Genome Project"/>
        </authorList>
    </citation>
    <scope>NUCLEOTIDE SEQUENCE [LARGE SCALE GENOMIC DNA]</scope>
</reference>
<name>W1PRT0_AMBTC</name>
<proteinExistence type="predicted"/>
<feature type="region of interest" description="Disordered" evidence="1">
    <location>
        <begin position="59"/>
        <end position="255"/>
    </location>
</feature>
<feature type="compositionally biased region" description="Low complexity" evidence="1">
    <location>
        <begin position="86"/>
        <end position="100"/>
    </location>
</feature>
<accession>W1PRT0</accession>
<sequence length="287" mass="30092">MPVSAGEGEKKGKDPTCSVTSESKLEFEPPLRQRNTRLVNHHQGLSQWLVLVLHLKSEEVSSSREETDSMSLSQEDGASTLRSMEEPASSPSVASRSVSSLLKMAKVSSIASEAADESPIIVPGEEPDIDGEFKHHEVTAKSDKGLNPSLGEQPGEAALGDEGPSPGLGEQPRTDTLGDEGPSPVGEEEHVLSGQPVVVAEGIGDEGLGEEPDLGEQPEAAALGEITEVARDKGPNTTQGEAPEESSGMGPKVIPPDEAIDMAIISSEMTPSTESLCPVCEFGFHLP</sequence>
<keyword evidence="3" id="KW-1185">Reference proteome</keyword>
<dbReference type="Gramene" id="ERN10733">
    <property type="protein sequence ID" value="ERN10733"/>
    <property type="gene ID" value="AMTR_s00027p00127850"/>
</dbReference>
<evidence type="ECO:0000313" key="2">
    <source>
        <dbReference type="EMBL" id="ERN10733.1"/>
    </source>
</evidence>
<dbReference type="HOGENOM" id="CLU_970902_0_0_1"/>
<dbReference type="AlphaFoldDB" id="W1PRT0"/>
<feature type="compositionally biased region" description="Basic and acidic residues" evidence="1">
    <location>
        <begin position="131"/>
        <end position="144"/>
    </location>
</feature>
<feature type="region of interest" description="Disordered" evidence="1">
    <location>
        <begin position="1"/>
        <end position="31"/>
    </location>
</feature>
<gene>
    <name evidence="2" type="ORF">AMTR_s00027p00127850</name>
</gene>
<protein>
    <submittedName>
        <fullName evidence="2">Uncharacterized protein</fullName>
    </submittedName>
</protein>
<feature type="compositionally biased region" description="Acidic residues" evidence="1">
    <location>
        <begin position="203"/>
        <end position="216"/>
    </location>
</feature>
<dbReference type="Proteomes" id="UP000017836">
    <property type="component" value="Unassembled WGS sequence"/>
</dbReference>
<evidence type="ECO:0000256" key="1">
    <source>
        <dbReference type="SAM" id="MobiDB-lite"/>
    </source>
</evidence>
<feature type="compositionally biased region" description="Polar residues" evidence="1">
    <location>
        <begin position="69"/>
        <end position="82"/>
    </location>
</feature>